<evidence type="ECO:0000256" key="1">
    <source>
        <dbReference type="ARBA" id="ARBA00007992"/>
    </source>
</evidence>
<comment type="similarity">
    <text evidence="1">Belongs to the paxM FAD-dependent monooxygenase family.</text>
</comment>
<organism evidence="7 8">
    <name type="scientific">Crepidotus variabilis</name>
    <dbReference type="NCBI Taxonomy" id="179855"/>
    <lineage>
        <taxon>Eukaryota</taxon>
        <taxon>Fungi</taxon>
        <taxon>Dikarya</taxon>
        <taxon>Basidiomycota</taxon>
        <taxon>Agaricomycotina</taxon>
        <taxon>Agaricomycetes</taxon>
        <taxon>Agaricomycetidae</taxon>
        <taxon>Agaricales</taxon>
        <taxon>Agaricineae</taxon>
        <taxon>Crepidotaceae</taxon>
        <taxon>Crepidotus</taxon>
    </lineage>
</organism>
<reference evidence="7" key="1">
    <citation type="submission" date="2020-11" db="EMBL/GenBank/DDBJ databases">
        <authorList>
            <consortium name="DOE Joint Genome Institute"/>
            <person name="Ahrendt S."/>
            <person name="Riley R."/>
            <person name="Andreopoulos W."/>
            <person name="Labutti K."/>
            <person name="Pangilinan J."/>
            <person name="Ruiz-Duenas F.J."/>
            <person name="Barrasa J.M."/>
            <person name="Sanchez-Garcia M."/>
            <person name="Camarero S."/>
            <person name="Miyauchi S."/>
            <person name="Serrano A."/>
            <person name="Linde D."/>
            <person name="Babiker R."/>
            <person name="Drula E."/>
            <person name="Ayuso-Fernandez I."/>
            <person name="Pacheco R."/>
            <person name="Padilla G."/>
            <person name="Ferreira P."/>
            <person name="Barriuso J."/>
            <person name="Kellner H."/>
            <person name="Castanera R."/>
            <person name="Alfaro M."/>
            <person name="Ramirez L."/>
            <person name="Pisabarro A.G."/>
            <person name="Kuo A."/>
            <person name="Tritt A."/>
            <person name="Lipzen A."/>
            <person name="He G."/>
            <person name="Yan M."/>
            <person name="Ng V."/>
            <person name="Cullen D."/>
            <person name="Martin F."/>
            <person name="Rosso M.-N."/>
            <person name="Henrissat B."/>
            <person name="Hibbett D."/>
            <person name="Martinez A.T."/>
            <person name="Grigoriev I.V."/>
        </authorList>
    </citation>
    <scope>NUCLEOTIDE SEQUENCE</scope>
    <source>
        <strain evidence="7">CBS 506.95</strain>
    </source>
</reference>
<keyword evidence="5" id="KW-0503">Monooxygenase</keyword>
<dbReference type="PRINTS" id="PR00420">
    <property type="entry name" value="RNGMNOXGNASE"/>
</dbReference>
<dbReference type="Gene3D" id="3.50.50.60">
    <property type="entry name" value="FAD/NAD(P)-binding domain"/>
    <property type="match status" value="1"/>
</dbReference>
<proteinExistence type="inferred from homology"/>
<dbReference type="SUPFAM" id="SSF51905">
    <property type="entry name" value="FAD/NAD(P)-binding domain"/>
    <property type="match status" value="1"/>
</dbReference>
<evidence type="ECO:0000256" key="5">
    <source>
        <dbReference type="ARBA" id="ARBA00023033"/>
    </source>
</evidence>
<dbReference type="Proteomes" id="UP000807306">
    <property type="component" value="Unassembled WGS sequence"/>
</dbReference>
<dbReference type="AlphaFoldDB" id="A0A9P6EUL7"/>
<evidence type="ECO:0000256" key="3">
    <source>
        <dbReference type="ARBA" id="ARBA00022827"/>
    </source>
</evidence>
<dbReference type="GO" id="GO:0071949">
    <property type="term" value="F:FAD binding"/>
    <property type="evidence" value="ECO:0007669"/>
    <property type="project" value="InterPro"/>
</dbReference>
<dbReference type="Pfam" id="PF01494">
    <property type="entry name" value="FAD_binding_3"/>
    <property type="match status" value="1"/>
</dbReference>
<evidence type="ECO:0000259" key="6">
    <source>
        <dbReference type="Pfam" id="PF01494"/>
    </source>
</evidence>
<comment type="caution">
    <text evidence="7">The sequence shown here is derived from an EMBL/GenBank/DDBJ whole genome shotgun (WGS) entry which is preliminary data.</text>
</comment>
<sequence>MNQPTIHPQGALQILVVGAGISGLAAAYGLRKSGHDVLVVEKTDGSQNYTNEAIPSPPNMTQMLAKLGLESHCQSFFERTDKCDFIDANSGSYIGVLPAELLRAIAKDAMADSGTIEGKKLQGLLRRMCEESGVNLRFSVTVAGITEDMPTSVILEDGEKLEADLIVVADGCNSSLRSHVVPRERLEIGVKTAILTASISMERLREDLELWPLLRSDTWVMWIGSGVQCRLHVLPRQKERCEALFSYTVPSNTSQTCDEWKIIEDASVYGLDVSALEPRLQKLLEAGDYCHFRVIETLPAADTLVSIPKKIILIGSAAHSLAPGTHQDTPMALEDAYTLSFLLSKLQKRDQLPRIISAYDEIRQPRAAHVHQYEVRRQMISKAPPGPLRSTRDERLRMISQIEQGAAAEEAILAIWGTELVVGTYNASAAAQDWWNQYGSCVVINDEGSKSATGEVQVFVKRKSESW</sequence>
<protein>
    <recommendedName>
        <fullName evidence="6">FAD-binding domain-containing protein</fullName>
    </recommendedName>
</protein>
<evidence type="ECO:0000313" key="8">
    <source>
        <dbReference type="Proteomes" id="UP000807306"/>
    </source>
</evidence>
<accession>A0A9P6EUL7</accession>
<evidence type="ECO:0000256" key="4">
    <source>
        <dbReference type="ARBA" id="ARBA00023002"/>
    </source>
</evidence>
<dbReference type="EMBL" id="MU157825">
    <property type="protein sequence ID" value="KAF9535182.1"/>
    <property type="molecule type" value="Genomic_DNA"/>
</dbReference>
<evidence type="ECO:0000256" key="2">
    <source>
        <dbReference type="ARBA" id="ARBA00022630"/>
    </source>
</evidence>
<dbReference type="InterPro" id="IPR036188">
    <property type="entry name" value="FAD/NAD-bd_sf"/>
</dbReference>
<dbReference type="OrthoDB" id="5428495at2759"/>
<dbReference type="InterPro" id="IPR002938">
    <property type="entry name" value="FAD-bd"/>
</dbReference>
<feature type="domain" description="FAD-binding" evidence="6">
    <location>
        <begin position="13"/>
        <end position="180"/>
    </location>
</feature>
<dbReference type="PANTHER" id="PTHR13789">
    <property type="entry name" value="MONOOXYGENASE"/>
    <property type="match status" value="1"/>
</dbReference>
<dbReference type="InterPro" id="IPR050493">
    <property type="entry name" value="FAD-dep_Monooxygenase_BioMet"/>
</dbReference>
<keyword evidence="4" id="KW-0560">Oxidoreductase</keyword>
<evidence type="ECO:0000313" key="7">
    <source>
        <dbReference type="EMBL" id="KAF9535182.1"/>
    </source>
</evidence>
<dbReference type="PANTHER" id="PTHR13789:SF309">
    <property type="entry name" value="PUTATIVE (AFU_ORTHOLOGUE AFUA_6G14510)-RELATED"/>
    <property type="match status" value="1"/>
</dbReference>
<keyword evidence="3" id="KW-0274">FAD</keyword>
<dbReference type="GO" id="GO:0004497">
    <property type="term" value="F:monooxygenase activity"/>
    <property type="evidence" value="ECO:0007669"/>
    <property type="project" value="UniProtKB-KW"/>
</dbReference>
<name>A0A9P6EUL7_9AGAR</name>
<gene>
    <name evidence="7" type="ORF">CPB83DRAFT_843622</name>
</gene>
<keyword evidence="2" id="KW-0285">Flavoprotein</keyword>
<keyword evidence="8" id="KW-1185">Reference proteome</keyword>